<dbReference type="Proteomes" id="UP000658225">
    <property type="component" value="Unassembled WGS sequence"/>
</dbReference>
<dbReference type="RefSeq" id="WP_192598176.1">
    <property type="nucleotide sequence ID" value="NZ_JADBEL010000006.1"/>
</dbReference>
<dbReference type="Pfam" id="PF01433">
    <property type="entry name" value="Peptidase_M1"/>
    <property type="match status" value="1"/>
</dbReference>
<dbReference type="InterPro" id="IPR034015">
    <property type="entry name" value="M1_LTA4H"/>
</dbReference>
<comment type="caution">
    <text evidence="4">The sequence shown here is derived from an EMBL/GenBank/DDBJ whole genome shotgun (WGS) entry which is preliminary data.</text>
</comment>
<gene>
    <name evidence="4" type="ORF">H4683_001457</name>
</gene>
<keyword evidence="5" id="KW-1185">Reference proteome</keyword>
<evidence type="ECO:0000259" key="3">
    <source>
        <dbReference type="Pfam" id="PF01433"/>
    </source>
</evidence>
<evidence type="ECO:0000313" key="5">
    <source>
        <dbReference type="Proteomes" id="UP000658225"/>
    </source>
</evidence>
<feature type="binding site" evidence="2">
    <location>
        <position position="76"/>
    </location>
    <ligand>
        <name>Zn(2+)</name>
        <dbReference type="ChEBI" id="CHEBI:29105"/>
        <note>catalytic</note>
    </ligand>
</feature>
<keyword evidence="2" id="KW-0479">Metal-binding</keyword>
<feature type="binding site" evidence="2">
    <location>
        <position position="53"/>
    </location>
    <ligand>
        <name>Zn(2+)</name>
        <dbReference type="ChEBI" id="CHEBI:29105"/>
        <note>catalytic</note>
    </ligand>
</feature>
<keyword evidence="2" id="KW-0862">Zinc</keyword>
<dbReference type="SUPFAM" id="SSF55486">
    <property type="entry name" value="Metalloproteases ('zincins'), catalytic domain"/>
    <property type="match status" value="1"/>
</dbReference>
<dbReference type="InterPro" id="IPR027268">
    <property type="entry name" value="Peptidase_M4/M1_CTD_sf"/>
</dbReference>
<reference evidence="4" key="1">
    <citation type="submission" date="2020-10" db="EMBL/GenBank/DDBJ databases">
        <title>Genomic Encyclopedia of Type Strains, Phase IV (KMG-IV): sequencing the most valuable type-strain genomes for metagenomic binning, comparative biology and taxonomic classification.</title>
        <authorList>
            <person name="Goeker M."/>
        </authorList>
    </citation>
    <scope>NUCLEOTIDE SEQUENCE</scope>
    <source>
        <strain evidence="4">DSM 13886</strain>
    </source>
</reference>
<feature type="domain" description="Peptidase M1 membrane alanine aminopeptidase" evidence="3">
    <location>
        <begin position="9"/>
        <end position="183"/>
    </location>
</feature>
<evidence type="ECO:0000313" key="4">
    <source>
        <dbReference type="EMBL" id="MBE1554381.1"/>
    </source>
</evidence>
<dbReference type="AlphaFoldDB" id="A0A927MND3"/>
<feature type="binding site" evidence="2">
    <location>
        <position position="57"/>
    </location>
    <ligand>
        <name>Zn(2+)</name>
        <dbReference type="ChEBI" id="CHEBI:29105"/>
        <note>catalytic</note>
    </ligand>
</feature>
<protein>
    <recommendedName>
        <fullName evidence="3">Peptidase M1 membrane alanine aminopeptidase domain-containing protein</fullName>
    </recommendedName>
</protein>
<sequence>MNYFQETIGPYPFKQLDIVLDGLGMEYPGIVTAHKIYDSGPVDPVVLKSMVVHEIAHQWFYGMISNDPYNDAWLDEGFVGFATGLFHFSKSKQSVPYESVYKQIEHLELPVNLPLDLYESDMNSYVYGKSPVMLWRLFEKNGGIKEAEKFLKNYYQFYKYKEINSKEFVRFTKYYFDLEDDSLFQDWLLIE</sequence>
<evidence type="ECO:0000256" key="1">
    <source>
        <dbReference type="PIRSR" id="PIRSR634015-1"/>
    </source>
</evidence>
<organism evidence="4 5">
    <name type="scientific">Sporosarcina limicola</name>
    <dbReference type="NCBI Taxonomy" id="34101"/>
    <lineage>
        <taxon>Bacteria</taxon>
        <taxon>Bacillati</taxon>
        <taxon>Bacillota</taxon>
        <taxon>Bacilli</taxon>
        <taxon>Bacillales</taxon>
        <taxon>Caryophanaceae</taxon>
        <taxon>Sporosarcina</taxon>
    </lineage>
</organism>
<comment type="cofactor">
    <cofactor evidence="2">
        <name>Zn(2+)</name>
        <dbReference type="ChEBI" id="CHEBI:29105"/>
    </cofactor>
    <text evidence="2">Binds 1 zinc ion per subunit.</text>
</comment>
<dbReference type="GO" id="GO:0008237">
    <property type="term" value="F:metallopeptidase activity"/>
    <property type="evidence" value="ECO:0007669"/>
    <property type="project" value="InterPro"/>
</dbReference>
<dbReference type="InterPro" id="IPR014782">
    <property type="entry name" value="Peptidase_M1_dom"/>
</dbReference>
<dbReference type="GO" id="GO:0008270">
    <property type="term" value="F:zinc ion binding"/>
    <property type="evidence" value="ECO:0007669"/>
    <property type="project" value="InterPro"/>
</dbReference>
<evidence type="ECO:0000256" key="2">
    <source>
        <dbReference type="PIRSR" id="PIRSR634015-3"/>
    </source>
</evidence>
<feature type="active site" description="Proton donor" evidence="1">
    <location>
        <position position="127"/>
    </location>
</feature>
<proteinExistence type="predicted"/>
<dbReference type="EMBL" id="JADBEL010000006">
    <property type="protein sequence ID" value="MBE1554381.1"/>
    <property type="molecule type" value="Genomic_DNA"/>
</dbReference>
<accession>A0A927MND3</accession>
<name>A0A927MND3_9BACL</name>
<feature type="active site" description="Proton acceptor" evidence="1">
    <location>
        <position position="54"/>
    </location>
</feature>
<dbReference type="PANTHER" id="PTHR45726">
    <property type="entry name" value="LEUKOTRIENE A-4 HYDROLASE"/>
    <property type="match status" value="1"/>
</dbReference>
<dbReference type="PANTHER" id="PTHR45726:SF3">
    <property type="entry name" value="LEUKOTRIENE A-4 HYDROLASE"/>
    <property type="match status" value="1"/>
</dbReference>
<dbReference type="Gene3D" id="1.10.390.10">
    <property type="entry name" value="Neutral Protease Domain 2"/>
    <property type="match status" value="1"/>
</dbReference>